<dbReference type="Proteomes" id="UP000588111">
    <property type="component" value="Unassembled WGS sequence"/>
</dbReference>
<protein>
    <recommendedName>
        <fullName evidence="3">Integrase DNA-binding domain-containing protein</fullName>
    </recommendedName>
</protein>
<evidence type="ECO:0008006" key="3">
    <source>
        <dbReference type="Google" id="ProtNLM"/>
    </source>
</evidence>
<gene>
    <name evidence="1" type="ORF">FHS24_000356</name>
</gene>
<reference evidence="1 2" key="1">
    <citation type="submission" date="2020-08" db="EMBL/GenBank/DDBJ databases">
        <title>Genomic Encyclopedia of Type Strains, Phase III (KMG-III): the genomes of soil and plant-associated and newly described type strains.</title>
        <authorList>
            <person name="Whitman W."/>
        </authorList>
    </citation>
    <scope>NUCLEOTIDE SEQUENCE [LARGE SCALE GENOMIC DNA]</scope>
    <source>
        <strain evidence="1 2">CECT 5885</strain>
    </source>
</reference>
<sequence length="71" mass="7856">MSAQNNSYSVSISGIAGLSVQVSPNRKKSYCLRYAHPHLEGKRPKIMLCNIDDASLYEVKYKAVSILNLAL</sequence>
<dbReference type="EMBL" id="JACHXL010000001">
    <property type="protein sequence ID" value="MBB3105865.1"/>
    <property type="molecule type" value="Genomic_DNA"/>
</dbReference>
<organism evidence="1 2">
    <name type="scientific">Psychrobacter luti</name>
    <dbReference type="NCBI Taxonomy" id="198481"/>
    <lineage>
        <taxon>Bacteria</taxon>
        <taxon>Pseudomonadati</taxon>
        <taxon>Pseudomonadota</taxon>
        <taxon>Gammaproteobacteria</taxon>
        <taxon>Moraxellales</taxon>
        <taxon>Moraxellaceae</taxon>
        <taxon>Psychrobacter</taxon>
    </lineage>
</organism>
<comment type="caution">
    <text evidence="1">The sequence shown here is derived from an EMBL/GenBank/DDBJ whole genome shotgun (WGS) entry which is preliminary data.</text>
</comment>
<name>A0A839TCT7_9GAMM</name>
<dbReference type="AlphaFoldDB" id="A0A839TCT7"/>
<evidence type="ECO:0000313" key="2">
    <source>
        <dbReference type="Proteomes" id="UP000588111"/>
    </source>
</evidence>
<dbReference type="Gene3D" id="3.30.160.390">
    <property type="entry name" value="Integrase, DNA-binding domain"/>
    <property type="match status" value="1"/>
</dbReference>
<dbReference type="InterPro" id="IPR038488">
    <property type="entry name" value="Integrase_DNA-bd_sf"/>
</dbReference>
<proteinExistence type="predicted"/>
<accession>A0A839TCT7</accession>
<keyword evidence="2" id="KW-1185">Reference proteome</keyword>
<dbReference type="RefSeq" id="WP_183618214.1">
    <property type="nucleotide sequence ID" value="NZ_CAJHAH010000004.1"/>
</dbReference>
<evidence type="ECO:0000313" key="1">
    <source>
        <dbReference type="EMBL" id="MBB3105865.1"/>
    </source>
</evidence>